<keyword evidence="4" id="KW-1185">Reference proteome</keyword>
<comment type="caution">
    <text evidence="3">The sequence shown here is derived from an EMBL/GenBank/DDBJ whole genome shotgun (WGS) entry which is preliminary data.</text>
</comment>
<dbReference type="Gene3D" id="3.20.20.30">
    <property type="entry name" value="Luciferase-like domain"/>
    <property type="match status" value="1"/>
</dbReference>
<accession>A0A9P2TCX6</accession>
<evidence type="ECO:0000256" key="1">
    <source>
        <dbReference type="ARBA" id="ARBA00023002"/>
    </source>
</evidence>
<dbReference type="EMBL" id="AOSG01000004">
    <property type="protein sequence ID" value="EOR72687.1"/>
    <property type="molecule type" value="Genomic_DNA"/>
</dbReference>
<dbReference type="Proteomes" id="UP000014184">
    <property type="component" value="Unassembled WGS sequence"/>
</dbReference>
<dbReference type="PANTHER" id="PTHR43244">
    <property type="match status" value="1"/>
</dbReference>
<dbReference type="SUPFAM" id="SSF51679">
    <property type="entry name" value="Bacterial luciferase-like"/>
    <property type="match status" value="1"/>
</dbReference>
<feature type="domain" description="Luciferase-like" evidence="2">
    <location>
        <begin position="31"/>
        <end position="290"/>
    </location>
</feature>
<dbReference type="CDD" id="cd01097">
    <property type="entry name" value="Tetrahydromethanopterin_reductase"/>
    <property type="match status" value="1"/>
</dbReference>
<evidence type="ECO:0000313" key="4">
    <source>
        <dbReference type="Proteomes" id="UP000014184"/>
    </source>
</evidence>
<keyword evidence="1" id="KW-0560">Oxidoreductase</keyword>
<gene>
    <name evidence="3" type="ORF">TM51_01343</name>
</gene>
<dbReference type="InterPro" id="IPR011251">
    <property type="entry name" value="Luciferase-like_dom"/>
</dbReference>
<dbReference type="AlphaFoldDB" id="A0A9P2TCX6"/>
<organism evidence="3 4">
    <name type="scientific">Thermobifida fusca TM51</name>
    <dbReference type="NCBI Taxonomy" id="1169414"/>
    <lineage>
        <taxon>Bacteria</taxon>
        <taxon>Bacillati</taxon>
        <taxon>Actinomycetota</taxon>
        <taxon>Actinomycetes</taxon>
        <taxon>Streptosporangiales</taxon>
        <taxon>Nocardiopsidaceae</taxon>
        <taxon>Thermobifida</taxon>
    </lineage>
</organism>
<evidence type="ECO:0000313" key="3">
    <source>
        <dbReference type="EMBL" id="EOR72687.1"/>
    </source>
</evidence>
<proteinExistence type="predicted"/>
<sequence>MTDYSVLVPFLPRRPEQLLPYAALVNWTRAERLWQGQALLIEPHQGFAYAAGAGFRVPAGLGVTLMPFRHPYEAALQARSLAMATGHPAIAGFGPGARSLQQGILGAPYRSPLTAAREYLTAVRALLSGKVVRLDGEYFTVHAQLPPAAAPEVKLGLGVLRPGMAGVAGELADVAITWLTPAAYIRDTLLPAIRKSAVEAGRPAPTVTAIVPVALERPGTDPAEVALASNAAHLQGPHYLDMLRRAGVHVHGSSPQDAARALIKGGAFVSGDLDTVCAELDRYREAGVDEVVLNVTGVYKACGHQAAMDDLKQILAAVTR</sequence>
<dbReference type="PANTHER" id="PTHR43244:SF1">
    <property type="entry name" value="5,10-METHYLENETETRAHYDROMETHANOPTERIN REDUCTASE"/>
    <property type="match status" value="1"/>
</dbReference>
<dbReference type="GO" id="GO:0016705">
    <property type="term" value="F:oxidoreductase activity, acting on paired donors, with incorporation or reduction of molecular oxygen"/>
    <property type="evidence" value="ECO:0007669"/>
    <property type="project" value="InterPro"/>
</dbReference>
<dbReference type="InterPro" id="IPR050564">
    <property type="entry name" value="F420-G6PD/mer"/>
</dbReference>
<protein>
    <submittedName>
        <fullName evidence="3">Coenzyme F420-dependent N5 N10-methylene tetrahydromethanopterin reductase</fullName>
    </submittedName>
</protein>
<reference evidence="3 4" key="1">
    <citation type="journal article" date="2013" name="Genome Announc.">
        <title>Draft Genome Sequence of the Lignocellulose Decomposer Thermobifida fusca Strain TM51.</title>
        <authorList>
            <person name="Toth A."/>
            <person name="Barna T."/>
            <person name="Nagy I."/>
            <person name="Horvath B."/>
            <person name="Nagy I."/>
            <person name="Tancsics A."/>
            <person name="Kriszt B."/>
            <person name="Baka E."/>
            <person name="Fekete C."/>
            <person name="Kukolya J."/>
        </authorList>
    </citation>
    <scope>NUCLEOTIDE SEQUENCE [LARGE SCALE GENOMIC DNA]</scope>
    <source>
        <strain evidence="3 4">TM51</strain>
    </source>
</reference>
<dbReference type="RefSeq" id="WP_011290650.1">
    <property type="nucleotide sequence ID" value="NZ_AOSG01000004.1"/>
</dbReference>
<dbReference type="InterPro" id="IPR036661">
    <property type="entry name" value="Luciferase-like_sf"/>
</dbReference>
<name>A0A9P2TCX6_THEFU</name>
<dbReference type="Pfam" id="PF00296">
    <property type="entry name" value="Bac_luciferase"/>
    <property type="match status" value="1"/>
</dbReference>
<evidence type="ECO:0000259" key="2">
    <source>
        <dbReference type="Pfam" id="PF00296"/>
    </source>
</evidence>